<protein>
    <submittedName>
        <fullName evidence="2">Uncharacterized protein</fullName>
    </submittedName>
</protein>
<dbReference type="AlphaFoldDB" id="A0AAD5XL65"/>
<dbReference type="EMBL" id="JADGJQ010000149">
    <property type="protein sequence ID" value="KAJ3167026.1"/>
    <property type="molecule type" value="Genomic_DNA"/>
</dbReference>
<evidence type="ECO:0000313" key="3">
    <source>
        <dbReference type="Proteomes" id="UP001212152"/>
    </source>
</evidence>
<evidence type="ECO:0000313" key="2">
    <source>
        <dbReference type="EMBL" id="KAJ3167026.1"/>
    </source>
</evidence>
<feature type="region of interest" description="Disordered" evidence="1">
    <location>
        <begin position="1"/>
        <end position="20"/>
    </location>
</feature>
<dbReference type="Proteomes" id="UP001212152">
    <property type="component" value="Unassembled WGS sequence"/>
</dbReference>
<keyword evidence="3" id="KW-1185">Reference proteome</keyword>
<comment type="caution">
    <text evidence="2">The sequence shown here is derived from an EMBL/GenBank/DDBJ whole genome shotgun (WGS) entry which is preliminary data.</text>
</comment>
<feature type="compositionally biased region" description="Basic residues" evidence="1">
    <location>
        <begin position="432"/>
        <end position="442"/>
    </location>
</feature>
<feature type="compositionally biased region" description="Low complexity" evidence="1">
    <location>
        <begin position="70"/>
        <end position="87"/>
    </location>
</feature>
<proteinExistence type="predicted"/>
<sequence length="498" mass="51703">MEAKNALDSPAGSSVPVPAPALQDRYAAKIAARKRGAAARQTKERAFAIAPVVPVATPATAVCPPPPAALPASQPDPSSVESAVAPDDSLAVSSVASALEPAAVLDAPPTPRPQPRPNALAGLARRVVSTAKVVPVTTEGEMPKPSPEILLAKPSALATTPLLAPAADPTCLAFIAAPTDTPPDLDRDENEPEVLDFEDQDENLQSSPPPPDSSPIPPATSAPQLADESDAKPAKPNKKRKAPTTNAAAQPLHDDDGPKPAKRVFKPALSETKDPDGVTPGSSSSASSRIPSPPCPTSSPEPQSLEKSDAKPAKVSKKRKAFTTKTTAKPPPPPQGASVEAPVPFGDGSNPAKRVSKLALLDLREAEDVTPATPQSPDGTAAKRAKPGNNKRKARSTKAAVIPPANDSASKEQQVPLPDNNDDDGPAPAAKRVAKPKPKKIIPRVVREAAVPQTDAPPPPPSLAGPRTRAACRAQGKRGWRKKKFFFFVFLSSSLFRK</sequence>
<accession>A0AAD5XL65</accession>
<feature type="region of interest" description="Disordered" evidence="1">
    <location>
        <begin position="174"/>
        <end position="476"/>
    </location>
</feature>
<name>A0AAD5XL65_9FUNG</name>
<feature type="region of interest" description="Disordered" evidence="1">
    <location>
        <begin position="102"/>
        <end position="123"/>
    </location>
</feature>
<organism evidence="2 3">
    <name type="scientific">Geranomyces variabilis</name>
    <dbReference type="NCBI Taxonomy" id="109894"/>
    <lineage>
        <taxon>Eukaryota</taxon>
        <taxon>Fungi</taxon>
        <taxon>Fungi incertae sedis</taxon>
        <taxon>Chytridiomycota</taxon>
        <taxon>Chytridiomycota incertae sedis</taxon>
        <taxon>Chytridiomycetes</taxon>
        <taxon>Spizellomycetales</taxon>
        <taxon>Powellomycetaceae</taxon>
        <taxon>Geranomyces</taxon>
    </lineage>
</organism>
<gene>
    <name evidence="2" type="ORF">HDU87_001742</name>
</gene>
<reference evidence="2" key="1">
    <citation type="submission" date="2020-05" db="EMBL/GenBank/DDBJ databases">
        <title>Phylogenomic resolution of chytrid fungi.</title>
        <authorList>
            <person name="Stajich J.E."/>
            <person name="Amses K."/>
            <person name="Simmons R."/>
            <person name="Seto K."/>
            <person name="Myers J."/>
            <person name="Bonds A."/>
            <person name="Quandt C.A."/>
            <person name="Barry K."/>
            <person name="Liu P."/>
            <person name="Grigoriev I."/>
            <person name="Longcore J.E."/>
            <person name="James T.Y."/>
        </authorList>
    </citation>
    <scope>NUCLEOTIDE SEQUENCE</scope>
    <source>
        <strain evidence="2">JEL0379</strain>
    </source>
</reference>
<evidence type="ECO:0000256" key="1">
    <source>
        <dbReference type="SAM" id="MobiDB-lite"/>
    </source>
</evidence>
<feature type="compositionally biased region" description="Basic residues" evidence="1">
    <location>
        <begin position="383"/>
        <end position="396"/>
    </location>
</feature>
<feature type="compositionally biased region" description="Low complexity" evidence="1">
    <location>
        <begin position="280"/>
        <end position="290"/>
    </location>
</feature>
<feature type="compositionally biased region" description="Pro residues" evidence="1">
    <location>
        <begin position="207"/>
        <end position="220"/>
    </location>
</feature>
<feature type="compositionally biased region" description="Acidic residues" evidence="1">
    <location>
        <begin position="186"/>
        <end position="202"/>
    </location>
</feature>
<feature type="region of interest" description="Disordered" evidence="1">
    <location>
        <begin position="58"/>
        <end position="87"/>
    </location>
</feature>